<reference evidence="9 10" key="1">
    <citation type="submission" date="2018-08" db="EMBL/GenBank/DDBJ databases">
        <title>A genome reference for cultivated species of the human gut microbiota.</title>
        <authorList>
            <person name="Zou Y."/>
            <person name="Xue W."/>
            <person name="Luo G."/>
        </authorList>
    </citation>
    <scope>NUCLEOTIDE SEQUENCE [LARGE SCALE GENOMIC DNA]</scope>
    <source>
        <strain evidence="9 10">AF24-29</strain>
    </source>
</reference>
<evidence type="ECO:0000256" key="4">
    <source>
        <dbReference type="ARBA" id="ARBA00022475"/>
    </source>
</evidence>
<organism evidence="9 10">
    <name type="scientific">Holdemania filiformis</name>
    <dbReference type="NCBI Taxonomy" id="61171"/>
    <lineage>
        <taxon>Bacteria</taxon>
        <taxon>Bacillati</taxon>
        <taxon>Bacillota</taxon>
        <taxon>Erysipelotrichia</taxon>
        <taxon>Erysipelotrichales</taxon>
        <taxon>Erysipelotrichaceae</taxon>
        <taxon>Holdemania</taxon>
    </lineage>
</organism>
<feature type="transmembrane region" description="Helical" evidence="8">
    <location>
        <begin position="61"/>
        <end position="78"/>
    </location>
</feature>
<dbReference type="GO" id="GO:0022857">
    <property type="term" value="F:transmembrane transporter activity"/>
    <property type="evidence" value="ECO:0007669"/>
    <property type="project" value="InterPro"/>
</dbReference>
<keyword evidence="7 8" id="KW-0472">Membrane</keyword>
<accession>A0A412FI19</accession>
<evidence type="ECO:0000313" key="10">
    <source>
        <dbReference type="Proteomes" id="UP000284178"/>
    </source>
</evidence>
<evidence type="ECO:0000256" key="5">
    <source>
        <dbReference type="ARBA" id="ARBA00022692"/>
    </source>
</evidence>
<comment type="subcellular location">
    <subcellularLocation>
        <location evidence="1">Cell membrane</location>
        <topology evidence="1">Multi-pass membrane protein</topology>
    </subcellularLocation>
</comment>
<comment type="similarity">
    <text evidence="2">Belongs to the binding-protein-dependent transport system permease family. FecCD subfamily.</text>
</comment>
<dbReference type="SUPFAM" id="SSF81345">
    <property type="entry name" value="ABC transporter involved in vitamin B12 uptake, BtuC"/>
    <property type="match status" value="1"/>
</dbReference>
<keyword evidence="3" id="KW-0813">Transport</keyword>
<evidence type="ECO:0000256" key="6">
    <source>
        <dbReference type="ARBA" id="ARBA00022989"/>
    </source>
</evidence>
<keyword evidence="5 8" id="KW-0812">Transmembrane</keyword>
<dbReference type="FunFam" id="1.10.3470.10:FF:000001">
    <property type="entry name" value="Vitamin B12 ABC transporter permease BtuC"/>
    <property type="match status" value="1"/>
</dbReference>
<protein>
    <submittedName>
        <fullName evidence="9">Iron ABC transporter permease</fullName>
    </submittedName>
</protein>
<dbReference type="CDD" id="cd06550">
    <property type="entry name" value="TM_ABC_iron-siderophores_like"/>
    <property type="match status" value="1"/>
</dbReference>
<keyword evidence="4" id="KW-1003">Cell membrane</keyword>
<feature type="transmembrane region" description="Helical" evidence="8">
    <location>
        <begin position="119"/>
        <end position="140"/>
    </location>
</feature>
<evidence type="ECO:0000256" key="7">
    <source>
        <dbReference type="ARBA" id="ARBA00023136"/>
    </source>
</evidence>
<dbReference type="RefSeq" id="WP_117896152.1">
    <property type="nucleotide sequence ID" value="NZ_CABJCV010000030.1"/>
</dbReference>
<dbReference type="PANTHER" id="PTHR30472:SF25">
    <property type="entry name" value="ABC TRANSPORTER PERMEASE PROTEIN MJ0876-RELATED"/>
    <property type="match status" value="1"/>
</dbReference>
<feature type="transmembrane region" description="Helical" evidence="8">
    <location>
        <begin position="232"/>
        <end position="262"/>
    </location>
</feature>
<dbReference type="GO" id="GO:0005886">
    <property type="term" value="C:plasma membrane"/>
    <property type="evidence" value="ECO:0007669"/>
    <property type="project" value="UniProtKB-SubCell"/>
</dbReference>
<gene>
    <name evidence="9" type="ORF">DWY25_16465</name>
</gene>
<dbReference type="PANTHER" id="PTHR30472">
    <property type="entry name" value="FERRIC ENTEROBACTIN TRANSPORT SYSTEM PERMEASE PROTEIN"/>
    <property type="match status" value="1"/>
</dbReference>
<sequence length="331" mass="33782">MKIKKKRVLIPFLFLFLAVLGLSGLALGSARFPLNEVIAVFTGGGDPTVRLIVLQLRLPRVAGAVLAGAGLAVSGLLLQSATGNDLCSPNIIGVNSGAGFAVMVLLCLFPMAFAVLPLAAFAGALFTTFLVLGISVGAGGHQSKSTVLLAGVAVSSLLSAGISFLSQLVPDALASYSAFSIGGFSGVQGADLIFPAIMIGVGTGLAWGLAPQLNLLCLGDELAATLGVRVKALRLICLILASALCAAVVTYAGLLGFVGLIVPHLARKLAGHDLRILVPVTALLGANLVVLSDLAGRTLFSPAELPAGILMALLGAPFFLFILFQRRGRYA</sequence>
<feature type="transmembrane region" description="Helical" evidence="8">
    <location>
        <begin position="307"/>
        <end position="324"/>
    </location>
</feature>
<dbReference type="InterPro" id="IPR000522">
    <property type="entry name" value="ABC_transptr_permease_BtuC"/>
</dbReference>
<evidence type="ECO:0000256" key="8">
    <source>
        <dbReference type="SAM" id="Phobius"/>
    </source>
</evidence>
<comment type="caution">
    <text evidence="9">The sequence shown here is derived from an EMBL/GenBank/DDBJ whole genome shotgun (WGS) entry which is preliminary data.</text>
</comment>
<dbReference type="Pfam" id="PF01032">
    <property type="entry name" value="FecCD"/>
    <property type="match status" value="1"/>
</dbReference>
<dbReference type="EMBL" id="QRUP01000030">
    <property type="protein sequence ID" value="RGR67815.1"/>
    <property type="molecule type" value="Genomic_DNA"/>
</dbReference>
<dbReference type="AlphaFoldDB" id="A0A412FI19"/>
<feature type="transmembrane region" description="Helical" evidence="8">
    <location>
        <begin position="90"/>
        <end position="113"/>
    </location>
</feature>
<evidence type="ECO:0000256" key="3">
    <source>
        <dbReference type="ARBA" id="ARBA00022448"/>
    </source>
</evidence>
<proteinExistence type="inferred from homology"/>
<feature type="transmembrane region" description="Helical" evidence="8">
    <location>
        <begin position="147"/>
        <end position="169"/>
    </location>
</feature>
<keyword evidence="6 8" id="KW-1133">Transmembrane helix</keyword>
<keyword evidence="10" id="KW-1185">Reference proteome</keyword>
<dbReference type="GeneID" id="83016990"/>
<dbReference type="Gene3D" id="1.10.3470.10">
    <property type="entry name" value="ABC transporter involved in vitamin B12 uptake, BtuC"/>
    <property type="match status" value="1"/>
</dbReference>
<evidence type="ECO:0000313" key="9">
    <source>
        <dbReference type="EMBL" id="RGR67815.1"/>
    </source>
</evidence>
<evidence type="ECO:0000256" key="2">
    <source>
        <dbReference type="ARBA" id="ARBA00007935"/>
    </source>
</evidence>
<name>A0A412FI19_9FIRM</name>
<evidence type="ECO:0000256" key="1">
    <source>
        <dbReference type="ARBA" id="ARBA00004651"/>
    </source>
</evidence>
<dbReference type="InterPro" id="IPR037294">
    <property type="entry name" value="ABC_BtuC-like"/>
</dbReference>
<dbReference type="Proteomes" id="UP000284178">
    <property type="component" value="Unassembled WGS sequence"/>
</dbReference>